<reference evidence="4" key="1">
    <citation type="journal article" date="2019" name="Int. J. Syst. Evol. Microbiol.">
        <title>The Global Catalogue of Microorganisms (GCM) 10K type strain sequencing project: providing services to taxonomists for standard genome sequencing and annotation.</title>
        <authorList>
            <consortium name="The Broad Institute Genomics Platform"/>
            <consortium name="The Broad Institute Genome Sequencing Center for Infectious Disease"/>
            <person name="Wu L."/>
            <person name="Ma J."/>
        </authorList>
    </citation>
    <scope>NUCLEOTIDE SEQUENCE [LARGE SCALE GENOMIC DNA]</scope>
    <source>
        <strain evidence="4">CGMCC 4.7277</strain>
    </source>
</reference>
<dbReference type="InterPro" id="IPR052347">
    <property type="entry name" value="Isochorismatase_Nicotinamidase"/>
</dbReference>
<proteinExistence type="inferred from homology"/>
<name>A0ABW0Q905_9BURK</name>
<comment type="caution">
    <text evidence="3">The sequence shown here is derived from an EMBL/GenBank/DDBJ whole genome shotgun (WGS) entry which is preliminary data.</text>
</comment>
<dbReference type="EMBL" id="JBHSMX010000013">
    <property type="protein sequence ID" value="MFC5521300.1"/>
    <property type="molecule type" value="Genomic_DNA"/>
</dbReference>
<dbReference type="InterPro" id="IPR036380">
    <property type="entry name" value="Isochorismatase-like_sf"/>
</dbReference>
<accession>A0ABW0Q905</accession>
<dbReference type="GO" id="GO:0016787">
    <property type="term" value="F:hydrolase activity"/>
    <property type="evidence" value="ECO:0007669"/>
    <property type="project" value="UniProtKB-KW"/>
</dbReference>
<dbReference type="Gene3D" id="3.40.50.850">
    <property type="entry name" value="Isochorismatase-like"/>
    <property type="match status" value="1"/>
</dbReference>
<dbReference type="SUPFAM" id="SSF52499">
    <property type="entry name" value="Isochorismatase-like hydrolases"/>
    <property type="match status" value="1"/>
</dbReference>
<dbReference type="PANTHER" id="PTHR11080">
    <property type="entry name" value="PYRAZINAMIDASE/NICOTINAMIDASE"/>
    <property type="match status" value="1"/>
</dbReference>
<comment type="similarity">
    <text evidence="1">Belongs to the isochorismatase family.</text>
</comment>
<protein>
    <submittedName>
        <fullName evidence="3">Cysteine hydrolase</fullName>
    </submittedName>
</protein>
<evidence type="ECO:0000313" key="3">
    <source>
        <dbReference type="EMBL" id="MFC5521300.1"/>
    </source>
</evidence>
<keyword evidence="2 3" id="KW-0378">Hydrolase</keyword>
<keyword evidence="4" id="KW-1185">Reference proteome</keyword>
<dbReference type="Proteomes" id="UP001596084">
    <property type="component" value="Unassembled WGS sequence"/>
</dbReference>
<evidence type="ECO:0000313" key="4">
    <source>
        <dbReference type="Proteomes" id="UP001596084"/>
    </source>
</evidence>
<gene>
    <name evidence="3" type="ORF">ACFPP7_10275</name>
</gene>
<dbReference type="PANTHER" id="PTHR11080:SF2">
    <property type="entry name" value="LD05707P"/>
    <property type="match status" value="1"/>
</dbReference>
<dbReference type="RefSeq" id="WP_068833315.1">
    <property type="nucleotide sequence ID" value="NZ_JBHSMX010000013.1"/>
</dbReference>
<evidence type="ECO:0000256" key="1">
    <source>
        <dbReference type="ARBA" id="ARBA00006336"/>
    </source>
</evidence>
<evidence type="ECO:0000256" key="2">
    <source>
        <dbReference type="ARBA" id="ARBA00022801"/>
    </source>
</evidence>
<organism evidence="3 4">
    <name type="scientific">Polaromonas jejuensis</name>
    <dbReference type="NCBI Taxonomy" id="457502"/>
    <lineage>
        <taxon>Bacteria</taxon>
        <taxon>Pseudomonadati</taxon>
        <taxon>Pseudomonadota</taxon>
        <taxon>Betaproteobacteria</taxon>
        <taxon>Burkholderiales</taxon>
        <taxon>Comamonadaceae</taxon>
        <taxon>Polaromonas</taxon>
    </lineage>
</organism>
<sequence length="269" mass="29471">MNHGLLVIDPQNDFCDQPGASLPVAGACADMGRLADFMTRMGSRLSRLIVTLDSHPYVGIERPTFWQTGTRDAIAPFTPILAADVEAGRFLPRRAELRPQVLNYLRALEAAGRYTLMVWPVHCVTGTWGHNIEQQVAAALNQWELTHQRQVTKVLKGMNPMTEQYSAIRAEVPCPDDPLTLPNQTLLASLKAIDGYLYVAGEASSHCVKATMEDVFQALTPQQMGRIILLTDCMSPVAGFEQQSEAFMSFARGLGAKTLTSAQAMAQHG</sequence>